<feature type="transmembrane region" description="Helical" evidence="1">
    <location>
        <begin position="118"/>
        <end position="140"/>
    </location>
</feature>
<dbReference type="EMBL" id="VLPK01000005">
    <property type="protein sequence ID" value="TSJ37264.1"/>
    <property type="molecule type" value="Genomic_DNA"/>
</dbReference>
<reference evidence="3 4" key="1">
    <citation type="submission" date="2019-07" db="EMBL/GenBank/DDBJ databases">
        <authorList>
            <person name="Huq M.A."/>
        </authorList>
    </citation>
    <scope>NUCLEOTIDE SEQUENCE [LARGE SCALE GENOMIC DNA]</scope>
    <source>
        <strain evidence="3 4">MAH-19</strain>
    </source>
</reference>
<dbReference type="Proteomes" id="UP000318733">
    <property type="component" value="Unassembled WGS sequence"/>
</dbReference>
<proteinExistence type="predicted"/>
<keyword evidence="4" id="KW-1185">Reference proteome</keyword>
<feature type="domain" description="DUF4126" evidence="2">
    <location>
        <begin position="22"/>
        <end position="166"/>
    </location>
</feature>
<evidence type="ECO:0000256" key="1">
    <source>
        <dbReference type="SAM" id="Phobius"/>
    </source>
</evidence>
<evidence type="ECO:0000259" key="2">
    <source>
        <dbReference type="Pfam" id="PF13548"/>
    </source>
</evidence>
<sequence length="174" mass="17768">MIIALYRNIKIATMDLKAERPIFQALGIGVLAGMRSASAPAITGYILSHHQSKKFAKSRLGFLQSNAVANGLKYMALAEFIGDKLPSAPNRIKPVVLAARCLSGALAGAGILKASGGNAVLGAILGGSAAFASTFGSFFLRKVTVKASGIIDPVIGAIEDALVVGAGVGLAKFV</sequence>
<organism evidence="3 4">
    <name type="scientific">Mucilaginibacter corticis</name>
    <dbReference type="NCBI Taxonomy" id="2597670"/>
    <lineage>
        <taxon>Bacteria</taxon>
        <taxon>Pseudomonadati</taxon>
        <taxon>Bacteroidota</taxon>
        <taxon>Sphingobacteriia</taxon>
        <taxon>Sphingobacteriales</taxon>
        <taxon>Sphingobacteriaceae</taxon>
        <taxon>Mucilaginibacter</taxon>
    </lineage>
</organism>
<keyword evidence="1" id="KW-1133">Transmembrane helix</keyword>
<dbReference type="AlphaFoldDB" id="A0A556MBG7"/>
<name>A0A556MBG7_9SPHI</name>
<evidence type="ECO:0000313" key="3">
    <source>
        <dbReference type="EMBL" id="TSJ37264.1"/>
    </source>
</evidence>
<dbReference type="Pfam" id="PF13548">
    <property type="entry name" value="DUF4126"/>
    <property type="match status" value="1"/>
</dbReference>
<keyword evidence="1" id="KW-0472">Membrane</keyword>
<comment type="caution">
    <text evidence="3">The sequence shown here is derived from an EMBL/GenBank/DDBJ whole genome shotgun (WGS) entry which is preliminary data.</text>
</comment>
<dbReference type="InterPro" id="IPR025196">
    <property type="entry name" value="DUF4126"/>
</dbReference>
<protein>
    <submittedName>
        <fullName evidence="3">DUF4126 family protein</fullName>
    </submittedName>
</protein>
<keyword evidence="1" id="KW-0812">Transmembrane</keyword>
<gene>
    <name evidence="3" type="ORF">FO440_21105</name>
</gene>
<dbReference type="OrthoDB" id="9812409at2"/>
<feature type="transmembrane region" description="Helical" evidence="1">
    <location>
        <begin position="22"/>
        <end position="47"/>
    </location>
</feature>
<accession>A0A556MBG7</accession>
<evidence type="ECO:0000313" key="4">
    <source>
        <dbReference type="Proteomes" id="UP000318733"/>
    </source>
</evidence>